<name>A0A7I8HWB0_AERCA</name>
<dbReference type="EMBL" id="BPNN01000018">
    <property type="protein sequence ID" value="GJA62997.1"/>
    <property type="molecule type" value="Genomic_DNA"/>
</dbReference>
<accession>A0A7I8HWB0</accession>
<dbReference type="NCBIfam" id="NF003507">
    <property type="entry name" value="PRK05170.2-5"/>
    <property type="match status" value="1"/>
</dbReference>
<dbReference type="NCBIfam" id="NF003501">
    <property type="entry name" value="PRK05170.1-5"/>
    <property type="match status" value="1"/>
</dbReference>
<comment type="similarity">
    <text evidence="1">Belongs to the UPF0260 family.</text>
</comment>
<evidence type="ECO:0000313" key="2">
    <source>
        <dbReference type="EMBL" id="GJA43580.1"/>
    </source>
</evidence>
<gene>
    <name evidence="2" type="ORF">KAM343_43760</name>
    <name evidence="3" type="ORF">KAM351_16080</name>
</gene>
<dbReference type="Pfam" id="PF03692">
    <property type="entry name" value="CxxCxxCC"/>
    <property type="match status" value="1"/>
</dbReference>
<dbReference type="AlphaFoldDB" id="A0A7I8HWB0"/>
<dbReference type="HAMAP" id="MF_00676">
    <property type="entry name" value="UPF0260"/>
    <property type="match status" value="1"/>
</dbReference>
<evidence type="ECO:0000256" key="1">
    <source>
        <dbReference type="HAMAP-Rule" id="MF_00676"/>
    </source>
</evidence>
<dbReference type="PANTHER" id="PTHR37421:SF1">
    <property type="entry name" value="UPF0260 PROTEIN YCGN"/>
    <property type="match status" value="1"/>
</dbReference>
<comment type="caution">
    <text evidence="3">The sequence shown here is derived from an EMBL/GenBank/DDBJ whole genome shotgun (WGS) entry which is preliminary data.</text>
</comment>
<dbReference type="InterPro" id="IPR005358">
    <property type="entry name" value="Puta_zinc/iron-chelating_dom"/>
</dbReference>
<dbReference type="PANTHER" id="PTHR37421">
    <property type="entry name" value="UPF0260 PROTEIN YCGN"/>
    <property type="match status" value="1"/>
</dbReference>
<dbReference type="NCBIfam" id="NF003503">
    <property type="entry name" value="PRK05170.2-1"/>
    <property type="match status" value="1"/>
</dbReference>
<dbReference type="Proteomes" id="UP000886939">
    <property type="component" value="Unassembled WGS sequence"/>
</dbReference>
<organism evidence="3 4">
    <name type="scientific">Aeromonas caviae</name>
    <name type="common">Aeromonas punctata</name>
    <dbReference type="NCBI Taxonomy" id="648"/>
    <lineage>
        <taxon>Bacteria</taxon>
        <taxon>Pseudomonadati</taxon>
        <taxon>Pseudomonadota</taxon>
        <taxon>Gammaproteobacteria</taxon>
        <taxon>Aeromonadales</taxon>
        <taxon>Aeromonadaceae</taxon>
        <taxon>Aeromonas</taxon>
    </lineage>
</organism>
<sequence length="197" mass="22057">MSNVGIVDLFQNTDLEFIGETATNLEKSGHRAYNHALVSVLSELTFMQQSEPVQTAPFWQAKSLQQMTMTEWESLCDGCGKCCLNKLIDEDTEELVFTNVACNLLNTKTCQCSDYGNRFKKEPDCLQITHDKIAEFNWLPSTCAYRLLAEGQGLPEWHPLITGSRSAMHQAGQSVRGKVVHEAQAGDWADHIITWAS</sequence>
<proteinExistence type="inferred from homology"/>
<dbReference type="NCBIfam" id="NF003500">
    <property type="entry name" value="PRK05170.1-4"/>
    <property type="match status" value="1"/>
</dbReference>
<dbReference type="EMBL" id="BPNI01000206">
    <property type="protein sequence ID" value="GJA43580.1"/>
    <property type="molecule type" value="Genomic_DNA"/>
</dbReference>
<evidence type="ECO:0000313" key="4">
    <source>
        <dbReference type="Proteomes" id="UP000886934"/>
    </source>
</evidence>
<reference evidence="3" key="1">
    <citation type="submission" date="2021-07" db="EMBL/GenBank/DDBJ databases">
        <title>Draft genome sequence of carbapenem-resistant Aeromonas spp. in Japan.</title>
        <authorList>
            <person name="Maehana S."/>
            <person name="Suzuki M."/>
            <person name="Kitasato H."/>
        </authorList>
    </citation>
    <scope>NUCLEOTIDE SEQUENCE</scope>
    <source>
        <strain evidence="2">KAM343</strain>
        <strain evidence="3">KAM351</strain>
    </source>
</reference>
<evidence type="ECO:0000313" key="3">
    <source>
        <dbReference type="EMBL" id="GJA62997.1"/>
    </source>
</evidence>
<dbReference type="Proteomes" id="UP000886934">
    <property type="component" value="Unassembled WGS sequence"/>
</dbReference>
<dbReference type="InterPro" id="IPR008228">
    <property type="entry name" value="UCP006173"/>
</dbReference>
<protein>
    <recommendedName>
        <fullName evidence="1">UPF0260 protein KAM343_43760</fullName>
    </recommendedName>
</protein>